<protein>
    <submittedName>
        <fullName evidence="2">Uncharacterized protein</fullName>
    </submittedName>
</protein>
<gene>
    <name evidence="2" type="ORF">SAMN05421812_12177</name>
</gene>
<feature type="region of interest" description="Disordered" evidence="1">
    <location>
        <begin position="59"/>
        <end position="79"/>
    </location>
</feature>
<evidence type="ECO:0000313" key="3">
    <source>
        <dbReference type="Proteomes" id="UP000198362"/>
    </source>
</evidence>
<name>A0A239PE51_9ACTN</name>
<organism evidence="2 3">
    <name type="scientific">Asanoa hainanensis</name>
    <dbReference type="NCBI Taxonomy" id="560556"/>
    <lineage>
        <taxon>Bacteria</taxon>
        <taxon>Bacillati</taxon>
        <taxon>Actinomycetota</taxon>
        <taxon>Actinomycetes</taxon>
        <taxon>Micromonosporales</taxon>
        <taxon>Micromonosporaceae</taxon>
        <taxon>Asanoa</taxon>
    </lineage>
</organism>
<dbReference type="OrthoDB" id="4867150at2"/>
<evidence type="ECO:0000313" key="2">
    <source>
        <dbReference type="EMBL" id="SNT65307.1"/>
    </source>
</evidence>
<dbReference type="EMBL" id="FZPH01000021">
    <property type="protein sequence ID" value="SNT65307.1"/>
    <property type="molecule type" value="Genomic_DNA"/>
</dbReference>
<dbReference type="RefSeq" id="WP_144022913.1">
    <property type="nucleotide sequence ID" value="NZ_FZPH01000021.1"/>
</dbReference>
<dbReference type="Proteomes" id="UP000198362">
    <property type="component" value="Unassembled WGS sequence"/>
</dbReference>
<accession>A0A239PE51</accession>
<sequence length="136" mass="14602">MTDKTMRYTDQERDTLRNSAMGAMMLVSKSDPGIMGTIKEMIAGSKALRGASPEMQEIFKGSGGMPKMPKGSQGDMESGVMSGLQQSMQILSKSPQDQQNFRNTIMSACDQVAKAQGGVSDNETQMINKIRSALGG</sequence>
<dbReference type="AlphaFoldDB" id="A0A239PE51"/>
<proteinExistence type="predicted"/>
<dbReference type="Gene3D" id="1.10.3680.10">
    <property type="entry name" value="TerB-like"/>
    <property type="match status" value="1"/>
</dbReference>
<keyword evidence="3" id="KW-1185">Reference proteome</keyword>
<reference evidence="2 3" key="1">
    <citation type="submission" date="2017-06" db="EMBL/GenBank/DDBJ databases">
        <authorList>
            <person name="Kim H.J."/>
            <person name="Triplett B.A."/>
        </authorList>
    </citation>
    <scope>NUCLEOTIDE SEQUENCE [LARGE SCALE GENOMIC DNA]</scope>
    <source>
        <strain evidence="2 3">CGMCC 4.5593</strain>
    </source>
</reference>
<evidence type="ECO:0000256" key="1">
    <source>
        <dbReference type="SAM" id="MobiDB-lite"/>
    </source>
</evidence>
<dbReference type="InterPro" id="IPR029024">
    <property type="entry name" value="TerB-like"/>
</dbReference>